<reference evidence="6" key="1">
    <citation type="submission" date="2016-06" db="EMBL/GenBank/DDBJ databases">
        <title>Four novel species of enterococci isolated from chicken manure.</title>
        <authorList>
            <person name="Van Tyne D."/>
        </authorList>
    </citation>
    <scope>NUCLEOTIDE SEQUENCE [LARGE SCALE GENOMIC DNA]</scope>
    <source>
        <strain evidence="6">JM9A</strain>
    </source>
</reference>
<reference evidence="5 6" key="2">
    <citation type="submission" date="2024-02" db="EMBL/GenBank/DDBJ databases">
        <title>The Genome Sequence of Enterococcus diestrammenae JM9A.</title>
        <authorList>
            <person name="Earl A."/>
            <person name="Manson A."/>
            <person name="Gilmore M."/>
            <person name="Sanders J."/>
            <person name="Shea T."/>
            <person name="Howe W."/>
            <person name="Livny J."/>
            <person name="Cuomo C."/>
            <person name="Neafsey D."/>
            <person name="Birren B."/>
        </authorList>
    </citation>
    <scope>NUCLEOTIDE SEQUENCE [LARGE SCALE GENOMIC DNA]</scope>
    <source>
        <strain evidence="5 6">JM9A</strain>
    </source>
</reference>
<dbReference type="PROSITE" id="PS51257">
    <property type="entry name" value="PROKAR_LIPOPROTEIN"/>
    <property type="match status" value="1"/>
</dbReference>
<dbReference type="InterPro" id="IPR006059">
    <property type="entry name" value="SBP"/>
</dbReference>
<feature type="signal peptide" evidence="4">
    <location>
        <begin position="1"/>
        <end position="23"/>
    </location>
</feature>
<comment type="caution">
    <text evidence="5">The sequence shown here is derived from an EMBL/GenBank/DDBJ whole genome shotgun (WGS) entry which is preliminary data.</text>
</comment>
<protein>
    <submittedName>
        <fullName evidence="5">Arabinogalactan oligomer/maltooligosaccharide transport system substrate-binding protein</fullName>
    </submittedName>
</protein>
<evidence type="ECO:0000256" key="1">
    <source>
        <dbReference type="ARBA" id="ARBA00008520"/>
    </source>
</evidence>
<keyword evidence="2" id="KW-0813">Transport</keyword>
<dbReference type="EMBL" id="MAEI02000001">
    <property type="protein sequence ID" value="MEO1782969.1"/>
    <property type="molecule type" value="Genomic_DNA"/>
</dbReference>
<keyword evidence="6" id="KW-1185">Reference proteome</keyword>
<dbReference type="Pfam" id="PF13416">
    <property type="entry name" value="SBP_bac_8"/>
    <property type="match status" value="1"/>
</dbReference>
<dbReference type="Gene3D" id="3.40.190.10">
    <property type="entry name" value="Periplasmic binding protein-like II"/>
    <property type="match status" value="2"/>
</dbReference>
<keyword evidence="3 4" id="KW-0732">Signal</keyword>
<dbReference type="PANTHER" id="PTHR30061">
    <property type="entry name" value="MALTOSE-BINDING PERIPLASMIC PROTEIN"/>
    <property type="match status" value="1"/>
</dbReference>
<evidence type="ECO:0000256" key="4">
    <source>
        <dbReference type="SAM" id="SignalP"/>
    </source>
</evidence>
<gene>
    <name evidence="5" type="ORF">BAU18_002586</name>
</gene>
<dbReference type="Proteomes" id="UP001429357">
    <property type="component" value="Unassembled WGS sequence"/>
</dbReference>
<comment type="similarity">
    <text evidence="1">Belongs to the bacterial solute-binding protein 1 family.</text>
</comment>
<dbReference type="PANTHER" id="PTHR30061:SF50">
    <property type="entry name" value="MALTOSE_MALTODEXTRIN-BINDING PERIPLASMIC PROTEIN"/>
    <property type="match status" value="1"/>
</dbReference>
<dbReference type="RefSeq" id="WP_161870317.1">
    <property type="nucleotide sequence ID" value="NZ_JAQFAM010000001.1"/>
</dbReference>
<evidence type="ECO:0000256" key="2">
    <source>
        <dbReference type="ARBA" id="ARBA00022448"/>
    </source>
</evidence>
<feature type="chain" id="PRO_5046042365" evidence="4">
    <location>
        <begin position="24"/>
        <end position="423"/>
    </location>
</feature>
<accession>A0ABV0F4H6</accession>
<evidence type="ECO:0000256" key="3">
    <source>
        <dbReference type="ARBA" id="ARBA00022729"/>
    </source>
</evidence>
<proteinExistence type="inferred from homology"/>
<evidence type="ECO:0000313" key="5">
    <source>
        <dbReference type="EMBL" id="MEO1782969.1"/>
    </source>
</evidence>
<sequence>MKANWKKLLMSGAVLGLSAITLAACGGSGDDTASSGKPATSGSGDATKIAGDLKLWVDTDHVKAIQGIVDDFVAENPDVKVKVTAGSSADAKADVSKDPEKAADVFMMPHDQVGQMAEAGLLYPVGKKQAETIKENNTEASVNGVTWKDKIYGYPYGVESQVLYYNKAKLSADDVKTWETLTEKGKIGTNFGEAGANYIFGPLFMSNGDLLYGENGEDLQGTNFNNEQGIEVMKWIAAQKDNPGVVQSADSALSNLQSGKTDAFLSGPWSKNDVEKALGDNMAVAAYPTIDFGSGAKQMMAFMGVKLYGVNQQTEAPLAAMALAEYITNKEAQMIEFETNGVIPSNKEAQADSKVTDDAVAKAVMEMTDPEHTVVMPKLPEMVSFWPPMDALINDAYKGNIPESDFQAKLDKFVADTSKEVKE</sequence>
<name>A0ABV0F4H6_9ENTE</name>
<organism evidence="5 6">
    <name type="scientific">Enterococcus diestrammenae</name>
    <dbReference type="NCBI Taxonomy" id="1155073"/>
    <lineage>
        <taxon>Bacteria</taxon>
        <taxon>Bacillati</taxon>
        <taxon>Bacillota</taxon>
        <taxon>Bacilli</taxon>
        <taxon>Lactobacillales</taxon>
        <taxon>Enterococcaceae</taxon>
        <taxon>Enterococcus</taxon>
    </lineage>
</organism>
<dbReference type="SUPFAM" id="SSF53850">
    <property type="entry name" value="Periplasmic binding protein-like II"/>
    <property type="match status" value="1"/>
</dbReference>
<evidence type="ECO:0000313" key="6">
    <source>
        <dbReference type="Proteomes" id="UP001429357"/>
    </source>
</evidence>